<dbReference type="HAMAP" id="MF_00222">
    <property type="entry name" value="Shikimate_DH_AroE"/>
    <property type="match status" value="1"/>
</dbReference>
<feature type="domain" description="Shikimate dehydrogenase substrate binding N-terminal" evidence="10">
    <location>
        <begin position="7"/>
        <end position="79"/>
    </location>
</feature>
<feature type="active site" description="Proton acceptor" evidence="8">
    <location>
        <position position="56"/>
    </location>
</feature>
<comment type="pathway">
    <text evidence="1 8">Metabolic intermediate biosynthesis; chorismate biosynthesis; chorismate from D-erythrose 4-phosphate and phosphoenolpyruvate: step 4/7.</text>
</comment>
<dbReference type="EMBL" id="JEMA01000581">
    <property type="protein sequence ID" value="KYF68289.1"/>
    <property type="molecule type" value="Genomic_DNA"/>
</dbReference>
<dbReference type="NCBIfam" id="TIGR00507">
    <property type="entry name" value="aroE"/>
    <property type="match status" value="1"/>
</dbReference>
<feature type="binding site" evidence="8">
    <location>
        <position position="77"/>
    </location>
    <ligand>
        <name>shikimate</name>
        <dbReference type="ChEBI" id="CHEBI:36208"/>
    </ligand>
</feature>
<gene>
    <name evidence="8" type="primary">aroE</name>
    <name evidence="12" type="ORF">BE15_10895</name>
</gene>
<feature type="binding site" evidence="8">
    <location>
        <position position="203"/>
    </location>
    <ligand>
        <name>shikimate</name>
        <dbReference type="ChEBI" id="CHEBI:36208"/>
    </ligand>
</feature>
<keyword evidence="3 8" id="KW-0028">Amino-acid biosynthesis</keyword>
<comment type="caution">
    <text evidence="12">The sequence shown here is derived from an EMBL/GenBank/DDBJ whole genome shotgun (WGS) entry which is preliminary data.</text>
</comment>
<organism evidence="12 13">
    <name type="scientific">Sorangium cellulosum</name>
    <name type="common">Polyangium cellulosum</name>
    <dbReference type="NCBI Taxonomy" id="56"/>
    <lineage>
        <taxon>Bacteria</taxon>
        <taxon>Pseudomonadati</taxon>
        <taxon>Myxococcota</taxon>
        <taxon>Polyangia</taxon>
        <taxon>Polyangiales</taxon>
        <taxon>Polyangiaceae</taxon>
        <taxon>Sorangium</taxon>
    </lineage>
</organism>
<evidence type="ECO:0000256" key="3">
    <source>
        <dbReference type="ARBA" id="ARBA00022605"/>
    </source>
</evidence>
<feature type="binding site" evidence="8">
    <location>
        <begin position="115"/>
        <end position="119"/>
    </location>
    <ligand>
        <name>NADP(+)</name>
        <dbReference type="ChEBI" id="CHEBI:58349"/>
    </ligand>
</feature>
<evidence type="ECO:0000256" key="5">
    <source>
        <dbReference type="ARBA" id="ARBA00023002"/>
    </source>
</evidence>
<dbReference type="GO" id="GO:0009073">
    <property type="term" value="P:aromatic amino acid family biosynthetic process"/>
    <property type="evidence" value="ECO:0007669"/>
    <property type="project" value="UniProtKB-KW"/>
</dbReference>
<evidence type="ECO:0000256" key="6">
    <source>
        <dbReference type="ARBA" id="ARBA00023141"/>
    </source>
</evidence>
<dbReference type="UniPathway" id="UPA00053">
    <property type="reaction ID" value="UER00087"/>
</dbReference>
<evidence type="ECO:0000256" key="2">
    <source>
        <dbReference type="ARBA" id="ARBA00012962"/>
    </source>
</evidence>
<evidence type="ECO:0000256" key="7">
    <source>
        <dbReference type="ARBA" id="ARBA00049442"/>
    </source>
</evidence>
<keyword evidence="6 8" id="KW-0057">Aromatic amino acid biosynthesis</keyword>
<dbReference type="InterPro" id="IPR022893">
    <property type="entry name" value="Shikimate_DH_fam"/>
</dbReference>
<evidence type="ECO:0000313" key="12">
    <source>
        <dbReference type="EMBL" id="KYF68289.1"/>
    </source>
</evidence>
<dbReference type="InterPro" id="IPR036291">
    <property type="entry name" value="NAD(P)-bd_dom_sf"/>
</dbReference>
<feature type="binding site" evidence="8">
    <location>
        <position position="224"/>
    </location>
    <ligand>
        <name>NADP(+)</name>
        <dbReference type="ChEBI" id="CHEBI:58349"/>
    </ligand>
</feature>
<dbReference type="GO" id="GO:0004764">
    <property type="term" value="F:shikimate 3-dehydrogenase (NADP+) activity"/>
    <property type="evidence" value="ECO:0007669"/>
    <property type="project" value="UniProtKB-UniRule"/>
</dbReference>
<dbReference type="Pfam" id="PF18317">
    <property type="entry name" value="SDH_C"/>
    <property type="match status" value="1"/>
</dbReference>
<proteinExistence type="inferred from homology"/>
<dbReference type="SUPFAM" id="SSF53223">
    <property type="entry name" value="Aminoacid dehydrogenase-like, N-terminal domain"/>
    <property type="match status" value="1"/>
</dbReference>
<feature type="binding site" evidence="8">
    <location>
        <position position="52"/>
    </location>
    <ligand>
        <name>shikimate</name>
        <dbReference type="ChEBI" id="CHEBI:36208"/>
    </ligand>
</feature>
<dbReference type="Proteomes" id="UP000075260">
    <property type="component" value="Unassembled WGS sequence"/>
</dbReference>
<evidence type="ECO:0000259" key="11">
    <source>
        <dbReference type="Pfam" id="PF18317"/>
    </source>
</evidence>
<keyword evidence="4 8" id="KW-0521">NADP</keyword>
<name>A0A150QJY8_SORCE</name>
<keyword evidence="5 8" id="KW-0560">Oxidoreductase</keyword>
<dbReference type="PANTHER" id="PTHR21089:SF1">
    <property type="entry name" value="BIFUNCTIONAL 3-DEHYDROQUINATE DEHYDRATASE_SHIKIMATE DEHYDROGENASE, CHLOROPLASTIC"/>
    <property type="match status" value="1"/>
</dbReference>
<dbReference type="AlphaFoldDB" id="A0A150QJY8"/>
<evidence type="ECO:0000256" key="8">
    <source>
        <dbReference type="HAMAP-Rule" id="MF_00222"/>
    </source>
</evidence>
<feature type="binding site" evidence="8">
    <location>
        <position position="201"/>
    </location>
    <ligand>
        <name>NADP(+)</name>
        <dbReference type="ChEBI" id="CHEBI:58349"/>
    </ligand>
</feature>
<dbReference type="GO" id="GO:0009423">
    <property type="term" value="P:chorismate biosynthetic process"/>
    <property type="evidence" value="ECO:0007669"/>
    <property type="project" value="UniProtKB-UniRule"/>
</dbReference>
<dbReference type="InterPro" id="IPR046346">
    <property type="entry name" value="Aminoacid_DH-like_N_sf"/>
</dbReference>
<evidence type="ECO:0000313" key="13">
    <source>
        <dbReference type="Proteomes" id="UP000075260"/>
    </source>
</evidence>
<comment type="caution">
    <text evidence="8">Lacks conserved residue(s) required for the propagation of feature annotation.</text>
</comment>
<reference evidence="12 13" key="1">
    <citation type="submission" date="2014-02" db="EMBL/GenBank/DDBJ databases">
        <title>The small core and large imbalanced accessory genome model reveals a collaborative survival strategy of Sorangium cellulosum strains in nature.</title>
        <authorList>
            <person name="Han K."/>
            <person name="Peng R."/>
            <person name="Blom J."/>
            <person name="Li Y.-Z."/>
        </authorList>
    </citation>
    <scope>NUCLEOTIDE SEQUENCE [LARGE SCALE GENOMIC DNA]</scope>
    <source>
        <strain evidence="12 13">So0008-312</strain>
    </source>
</reference>
<dbReference type="SUPFAM" id="SSF51735">
    <property type="entry name" value="NAD(P)-binding Rossmann-fold domains"/>
    <property type="match status" value="1"/>
</dbReference>
<comment type="catalytic activity">
    <reaction evidence="7 8">
        <text>shikimate + NADP(+) = 3-dehydroshikimate + NADPH + H(+)</text>
        <dbReference type="Rhea" id="RHEA:17737"/>
        <dbReference type="ChEBI" id="CHEBI:15378"/>
        <dbReference type="ChEBI" id="CHEBI:16630"/>
        <dbReference type="ChEBI" id="CHEBI:36208"/>
        <dbReference type="ChEBI" id="CHEBI:57783"/>
        <dbReference type="ChEBI" id="CHEBI:58349"/>
        <dbReference type="EC" id="1.1.1.25"/>
    </reaction>
</comment>
<evidence type="ECO:0000259" key="9">
    <source>
        <dbReference type="Pfam" id="PF01488"/>
    </source>
</evidence>
<evidence type="ECO:0000259" key="10">
    <source>
        <dbReference type="Pfam" id="PF08501"/>
    </source>
</evidence>
<sequence length="258" mass="27252">MSRHPVSTGAAMHLAGYRALGLDFTYIPFAVTDVEGATRGMRALGIRGLGVSMPYKQAVIPLLDEIDPVAARIGAVNTIVNDEGRLRGYNTDWIGAVRALEEVTQLGGARVLLLGAGGAARAVAFGLAERGAAVTIANRDLEKARQLAAAVGGTAVPLDGAASSPEHGILVNATSRGMAEVDPRSPVPEEALREDLLVMDIVYKPMITELVEAARRRGATAVHGGRMLLHQAAEQFRLYTGREPPLDTMDEALRAQLG</sequence>
<dbReference type="InterPro" id="IPR013708">
    <property type="entry name" value="Shikimate_DH-bd_N"/>
</dbReference>
<dbReference type="GO" id="GO:0019632">
    <property type="term" value="P:shikimate metabolic process"/>
    <property type="evidence" value="ECO:0007669"/>
    <property type="project" value="InterPro"/>
</dbReference>
<dbReference type="InterPro" id="IPR041121">
    <property type="entry name" value="SDH_C"/>
</dbReference>
<dbReference type="Gene3D" id="3.40.50.10860">
    <property type="entry name" value="Leucine Dehydrogenase, chain A, domain 1"/>
    <property type="match status" value="1"/>
</dbReference>
<comment type="function">
    <text evidence="8">Involved in the biosynthesis of the chorismate, which leads to the biosynthesis of aromatic amino acids. Catalyzes the reversible NADPH linked reduction of 3-dehydroshikimate (DHSA) to yield shikimate (SA).</text>
</comment>
<dbReference type="RefSeq" id="WP_061609210.1">
    <property type="nucleotide sequence ID" value="NZ_JEMA01000581.1"/>
</dbReference>
<dbReference type="InterPro" id="IPR006151">
    <property type="entry name" value="Shikm_DH/Glu-tRNA_Rdtase"/>
</dbReference>
<dbReference type="EC" id="1.1.1.25" evidence="2 8"/>
<dbReference type="NCBIfam" id="NF001319">
    <property type="entry name" value="PRK00258.3-3"/>
    <property type="match status" value="1"/>
</dbReference>
<feature type="binding site" evidence="8">
    <location>
        <position position="92"/>
    </location>
    <ligand>
        <name>shikimate</name>
        <dbReference type="ChEBI" id="CHEBI:36208"/>
    </ligand>
</feature>
<feature type="domain" description="Quinate/shikimate 5-dehydrogenase/glutamyl-tRNA reductase" evidence="9">
    <location>
        <begin position="101"/>
        <end position="176"/>
    </location>
</feature>
<dbReference type="GO" id="GO:0050661">
    <property type="term" value="F:NADP binding"/>
    <property type="evidence" value="ECO:0007669"/>
    <property type="project" value="InterPro"/>
</dbReference>
<feature type="domain" description="SDH C-terminal" evidence="11">
    <location>
        <begin position="226"/>
        <end position="254"/>
    </location>
</feature>
<comment type="subunit">
    <text evidence="8">Homodimer.</text>
</comment>
<dbReference type="Pfam" id="PF01488">
    <property type="entry name" value="Shikimate_DH"/>
    <property type="match status" value="1"/>
</dbReference>
<comment type="similarity">
    <text evidence="8">Belongs to the shikimate dehydrogenase family.</text>
</comment>
<dbReference type="InterPro" id="IPR011342">
    <property type="entry name" value="Shikimate_DH"/>
</dbReference>
<dbReference type="PANTHER" id="PTHR21089">
    <property type="entry name" value="SHIKIMATE DEHYDROGENASE"/>
    <property type="match status" value="1"/>
</dbReference>
<dbReference type="Gene3D" id="3.40.50.720">
    <property type="entry name" value="NAD(P)-binding Rossmann-like Domain"/>
    <property type="match status" value="1"/>
</dbReference>
<dbReference type="GO" id="GO:0008652">
    <property type="term" value="P:amino acid biosynthetic process"/>
    <property type="evidence" value="ECO:0007669"/>
    <property type="project" value="UniProtKB-KW"/>
</dbReference>
<protein>
    <recommendedName>
        <fullName evidence="2 8">Shikimate dehydrogenase (NADP(+))</fullName>
        <shortName evidence="8">SDH</shortName>
        <ecNumber evidence="2 8">1.1.1.25</ecNumber>
    </recommendedName>
</protein>
<accession>A0A150QJY8</accession>
<evidence type="ECO:0000256" key="4">
    <source>
        <dbReference type="ARBA" id="ARBA00022857"/>
    </source>
</evidence>
<dbReference type="OrthoDB" id="9792692at2"/>
<evidence type="ECO:0000256" key="1">
    <source>
        <dbReference type="ARBA" id="ARBA00004871"/>
    </source>
</evidence>
<feature type="binding site" evidence="8">
    <location>
        <position position="231"/>
    </location>
    <ligand>
        <name>shikimate</name>
        <dbReference type="ChEBI" id="CHEBI:36208"/>
    </ligand>
</feature>
<dbReference type="Pfam" id="PF08501">
    <property type="entry name" value="Shikimate_dh_N"/>
    <property type="match status" value="1"/>
</dbReference>
<dbReference type="CDD" id="cd01065">
    <property type="entry name" value="NAD_bind_Shikimate_DH"/>
    <property type="match status" value="1"/>
</dbReference>